<dbReference type="EMBL" id="BNAS01000006">
    <property type="protein sequence ID" value="GHH77687.1"/>
    <property type="molecule type" value="Genomic_DNA"/>
</dbReference>
<keyword evidence="1" id="KW-0732">Signal</keyword>
<protein>
    <recommendedName>
        <fullName evidence="4">Glycosyl hydrolase-like 10 domain-containing protein</fullName>
    </recommendedName>
</protein>
<dbReference type="RefSeq" id="WP_189670975.1">
    <property type="nucleotide sequence ID" value="NZ_BNAS01000006.1"/>
</dbReference>
<evidence type="ECO:0008006" key="4">
    <source>
        <dbReference type="Google" id="ProtNLM"/>
    </source>
</evidence>
<name>A0A919G426_9MICO</name>
<evidence type="ECO:0000313" key="2">
    <source>
        <dbReference type="EMBL" id="GHH77687.1"/>
    </source>
</evidence>
<organism evidence="2 3">
    <name type="scientific">Promicromonospora soli</name>
    <dbReference type="NCBI Taxonomy" id="2035533"/>
    <lineage>
        <taxon>Bacteria</taxon>
        <taxon>Bacillati</taxon>
        <taxon>Actinomycetota</taxon>
        <taxon>Actinomycetes</taxon>
        <taxon>Micrococcales</taxon>
        <taxon>Promicromonosporaceae</taxon>
        <taxon>Promicromonospora</taxon>
    </lineage>
</organism>
<evidence type="ECO:0000256" key="1">
    <source>
        <dbReference type="SAM" id="SignalP"/>
    </source>
</evidence>
<dbReference type="AlphaFoldDB" id="A0A919G426"/>
<gene>
    <name evidence="2" type="ORF">GCM10017772_39320</name>
</gene>
<dbReference type="Proteomes" id="UP000627369">
    <property type="component" value="Unassembled WGS sequence"/>
</dbReference>
<accession>A0A919G426</accession>
<feature type="chain" id="PRO_5038999835" description="Glycosyl hydrolase-like 10 domain-containing protein" evidence="1">
    <location>
        <begin position="28"/>
        <end position="405"/>
    </location>
</feature>
<reference evidence="2" key="2">
    <citation type="submission" date="2020-09" db="EMBL/GenBank/DDBJ databases">
        <authorList>
            <person name="Sun Q."/>
            <person name="Zhou Y."/>
        </authorList>
    </citation>
    <scope>NUCLEOTIDE SEQUENCE</scope>
    <source>
        <strain evidence="2">CGMCC 4.7398</strain>
    </source>
</reference>
<sequence>MTDHHAPRARRILAAAALAATLATTLAACSPDAVTVDRPLVQSDHRQSISLGIEDVADPDQDWDAVRQRLDEANANMVTLAAGRVEFTAFDWSAHPDAAAEAGRDHLAHAINETARGPDDEPRLVDLLIDALIPSWIKQDPTVAGVRADGSRSRYFPSATALHDGPVGERYLELLEELARRYQPDQITFTEFKFDDETYGDDDAALYREMTGAQDWPRLPDGSIDEDAPEIAAWRSQVVADFLERAGAVLDDVAAETGKRTDLAMDALIDWDNPDVGRPDAGLSYPLLARHADRVVLWVYLGIGNHTSDDVEPLTAALARSDLPTDKLTLSVGLWDHGTPKDSISPQVMADAARAARTNGITSVNVTPYTLMTAEHWSALSEVWTRLPPTSSSESPSTTPSAESP</sequence>
<keyword evidence="3" id="KW-1185">Reference proteome</keyword>
<feature type="signal peptide" evidence="1">
    <location>
        <begin position="1"/>
        <end position="27"/>
    </location>
</feature>
<reference evidence="2" key="1">
    <citation type="journal article" date="2014" name="Int. J. Syst. Evol. Microbiol.">
        <title>Complete genome sequence of Corynebacterium casei LMG S-19264T (=DSM 44701T), isolated from a smear-ripened cheese.</title>
        <authorList>
            <consortium name="US DOE Joint Genome Institute (JGI-PGF)"/>
            <person name="Walter F."/>
            <person name="Albersmeier A."/>
            <person name="Kalinowski J."/>
            <person name="Ruckert C."/>
        </authorList>
    </citation>
    <scope>NUCLEOTIDE SEQUENCE</scope>
    <source>
        <strain evidence="2">CGMCC 4.7398</strain>
    </source>
</reference>
<comment type="caution">
    <text evidence="2">The sequence shown here is derived from an EMBL/GenBank/DDBJ whole genome shotgun (WGS) entry which is preliminary data.</text>
</comment>
<proteinExistence type="predicted"/>
<dbReference type="Gene3D" id="3.20.20.80">
    <property type="entry name" value="Glycosidases"/>
    <property type="match status" value="1"/>
</dbReference>
<evidence type="ECO:0000313" key="3">
    <source>
        <dbReference type="Proteomes" id="UP000627369"/>
    </source>
</evidence>